<accession>A0A1U7M517</accession>
<sequence>MLDFTLGRKIDINYQTNKLILIISAIVVTIGYFITKDVISALYLGVGTFLTWALAREVDPKHEYSAFLCTALSLVNLFYYEKINLLVLFWIILLLRMVNEISGKDVSSLDVFLVLGFSIYLSIIHKSSIYVAAFVLAMVYIVKIKGKSKMALISLIIAASVFLVENSYFRYLSAQDIDFSNKINIFTIVGVFVFLMAVNFIKNEGIVDDKGNLLEVKKARSAQLLFGNIILFLFLFSGISLNNLIIYFSVIIGVIIYSFLDRK</sequence>
<evidence type="ECO:0000313" key="2">
    <source>
        <dbReference type="EMBL" id="OLS02375.1"/>
    </source>
</evidence>
<feature type="transmembrane region" description="Helical" evidence="1">
    <location>
        <begin position="12"/>
        <end position="32"/>
    </location>
</feature>
<feature type="transmembrane region" description="Helical" evidence="1">
    <location>
        <begin position="183"/>
        <end position="201"/>
    </location>
</feature>
<protein>
    <recommendedName>
        <fullName evidence="4">Glycosyltransferase RgtA/B/C/D-like domain-containing protein</fullName>
    </recommendedName>
</protein>
<keyword evidence="1" id="KW-1133">Transmembrane helix</keyword>
<keyword evidence="1" id="KW-0812">Transmembrane</keyword>
<dbReference type="AlphaFoldDB" id="A0A1U7M517"/>
<feature type="transmembrane region" description="Helical" evidence="1">
    <location>
        <begin position="151"/>
        <end position="171"/>
    </location>
</feature>
<dbReference type="RefSeq" id="WP_075727187.1">
    <property type="nucleotide sequence ID" value="NZ_LTDM01000032.1"/>
</dbReference>
<evidence type="ECO:0000313" key="3">
    <source>
        <dbReference type="Proteomes" id="UP000186112"/>
    </source>
</evidence>
<organism evidence="2 3">
    <name type="scientific">Tissierella creatinophila DSM 6911</name>
    <dbReference type="NCBI Taxonomy" id="1123403"/>
    <lineage>
        <taxon>Bacteria</taxon>
        <taxon>Bacillati</taxon>
        <taxon>Bacillota</taxon>
        <taxon>Tissierellia</taxon>
        <taxon>Tissierellales</taxon>
        <taxon>Tissierellaceae</taxon>
        <taxon>Tissierella</taxon>
    </lineage>
</organism>
<feature type="transmembrane region" description="Helical" evidence="1">
    <location>
        <begin position="222"/>
        <end position="238"/>
    </location>
</feature>
<feature type="transmembrane region" description="Helical" evidence="1">
    <location>
        <begin position="67"/>
        <end position="92"/>
    </location>
</feature>
<name>A0A1U7M517_TISCR</name>
<feature type="transmembrane region" description="Helical" evidence="1">
    <location>
        <begin position="244"/>
        <end position="260"/>
    </location>
</feature>
<evidence type="ECO:0000256" key="1">
    <source>
        <dbReference type="SAM" id="Phobius"/>
    </source>
</evidence>
<feature type="transmembrane region" description="Helical" evidence="1">
    <location>
        <begin position="38"/>
        <end position="55"/>
    </location>
</feature>
<dbReference type="OrthoDB" id="2156233at2"/>
<keyword evidence="3" id="KW-1185">Reference proteome</keyword>
<evidence type="ECO:0008006" key="4">
    <source>
        <dbReference type="Google" id="ProtNLM"/>
    </source>
</evidence>
<dbReference type="EMBL" id="LTDM01000032">
    <property type="protein sequence ID" value="OLS02375.1"/>
    <property type="molecule type" value="Genomic_DNA"/>
</dbReference>
<reference evidence="2 3" key="1">
    <citation type="submission" date="2016-02" db="EMBL/GenBank/DDBJ databases">
        <title>Genome sequence of Tissierella creatinophila DSM 6911.</title>
        <authorList>
            <person name="Poehlein A."/>
            <person name="Daniel R."/>
        </authorList>
    </citation>
    <scope>NUCLEOTIDE SEQUENCE [LARGE SCALE GENOMIC DNA]</scope>
    <source>
        <strain evidence="2 3">DSM 6911</strain>
    </source>
</reference>
<proteinExistence type="predicted"/>
<comment type="caution">
    <text evidence="2">The sequence shown here is derived from an EMBL/GenBank/DDBJ whole genome shotgun (WGS) entry which is preliminary data.</text>
</comment>
<gene>
    <name evidence="2" type="ORF">TICRE_17620</name>
</gene>
<keyword evidence="1" id="KW-0472">Membrane</keyword>
<dbReference type="Proteomes" id="UP000186112">
    <property type="component" value="Unassembled WGS sequence"/>
</dbReference>
<feature type="transmembrane region" description="Helical" evidence="1">
    <location>
        <begin position="112"/>
        <end position="139"/>
    </location>
</feature>